<keyword evidence="6 7" id="KW-0472">Membrane</keyword>
<evidence type="ECO:0000313" key="9">
    <source>
        <dbReference type="EMBL" id="MBP1993329.1"/>
    </source>
</evidence>
<keyword evidence="2 7" id="KW-0813">Transport</keyword>
<accession>A0ABS4J3C9</accession>
<evidence type="ECO:0000256" key="3">
    <source>
        <dbReference type="ARBA" id="ARBA00022475"/>
    </source>
</evidence>
<feature type="transmembrane region" description="Helical" evidence="7">
    <location>
        <begin position="70"/>
        <end position="94"/>
    </location>
</feature>
<dbReference type="PROSITE" id="PS50928">
    <property type="entry name" value="ABC_TM1"/>
    <property type="match status" value="1"/>
</dbReference>
<keyword evidence="4 7" id="KW-0812">Transmembrane</keyword>
<dbReference type="InterPro" id="IPR000515">
    <property type="entry name" value="MetI-like"/>
</dbReference>
<comment type="similarity">
    <text evidence="7">Belongs to the binding-protein-dependent transport system permease family.</text>
</comment>
<evidence type="ECO:0000256" key="1">
    <source>
        <dbReference type="ARBA" id="ARBA00004651"/>
    </source>
</evidence>
<protein>
    <submittedName>
        <fullName evidence="9">Multiple sugar transport system permease protein</fullName>
    </submittedName>
</protein>
<keyword evidence="9" id="KW-0762">Sugar transport</keyword>
<comment type="caution">
    <text evidence="9">The sequence shown here is derived from an EMBL/GenBank/DDBJ whole genome shotgun (WGS) entry which is preliminary data.</text>
</comment>
<dbReference type="EMBL" id="JAGGLB010000018">
    <property type="protein sequence ID" value="MBP1993329.1"/>
    <property type="molecule type" value="Genomic_DNA"/>
</dbReference>
<name>A0ABS4J3C9_9BACL</name>
<evidence type="ECO:0000256" key="7">
    <source>
        <dbReference type="RuleBase" id="RU363032"/>
    </source>
</evidence>
<keyword evidence="5 7" id="KW-1133">Transmembrane helix</keyword>
<feature type="transmembrane region" description="Helical" evidence="7">
    <location>
        <begin position="241"/>
        <end position="262"/>
    </location>
</feature>
<dbReference type="Pfam" id="PF00528">
    <property type="entry name" value="BPD_transp_1"/>
    <property type="match status" value="1"/>
</dbReference>
<reference evidence="9 10" key="1">
    <citation type="submission" date="2021-03" db="EMBL/GenBank/DDBJ databases">
        <title>Genomic Encyclopedia of Type Strains, Phase IV (KMG-IV): sequencing the most valuable type-strain genomes for metagenomic binning, comparative biology and taxonomic classification.</title>
        <authorList>
            <person name="Goeker M."/>
        </authorList>
    </citation>
    <scope>NUCLEOTIDE SEQUENCE [LARGE SCALE GENOMIC DNA]</scope>
    <source>
        <strain evidence="9 10">DSM 26048</strain>
    </source>
</reference>
<comment type="subcellular location">
    <subcellularLocation>
        <location evidence="1 7">Cell membrane</location>
        <topology evidence="1 7">Multi-pass membrane protein</topology>
    </subcellularLocation>
</comment>
<dbReference type="InterPro" id="IPR050901">
    <property type="entry name" value="BP-dep_ABC_trans_perm"/>
</dbReference>
<keyword evidence="10" id="KW-1185">Reference proteome</keyword>
<dbReference type="InterPro" id="IPR035906">
    <property type="entry name" value="MetI-like_sf"/>
</dbReference>
<evidence type="ECO:0000256" key="2">
    <source>
        <dbReference type="ARBA" id="ARBA00022448"/>
    </source>
</evidence>
<dbReference type="PANTHER" id="PTHR32243">
    <property type="entry name" value="MALTOSE TRANSPORT SYSTEM PERMEASE-RELATED"/>
    <property type="match status" value="1"/>
</dbReference>
<dbReference type="Gene3D" id="1.10.3720.10">
    <property type="entry name" value="MetI-like"/>
    <property type="match status" value="1"/>
</dbReference>
<feature type="transmembrane region" description="Helical" evidence="7">
    <location>
        <begin position="12"/>
        <end position="35"/>
    </location>
</feature>
<dbReference type="RefSeq" id="WP_209975087.1">
    <property type="nucleotide sequence ID" value="NZ_JAGGLB010000018.1"/>
</dbReference>
<keyword evidence="3" id="KW-1003">Cell membrane</keyword>
<feature type="transmembrane region" description="Helical" evidence="7">
    <location>
        <begin position="106"/>
        <end position="127"/>
    </location>
</feature>
<dbReference type="PANTHER" id="PTHR32243:SF18">
    <property type="entry name" value="INNER MEMBRANE ABC TRANSPORTER PERMEASE PROTEIN YCJP"/>
    <property type="match status" value="1"/>
</dbReference>
<gene>
    <name evidence="9" type="ORF">J2Z66_004950</name>
</gene>
<dbReference type="CDD" id="cd06261">
    <property type="entry name" value="TM_PBP2"/>
    <property type="match status" value="1"/>
</dbReference>
<proteinExistence type="inferred from homology"/>
<feature type="transmembrane region" description="Helical" evidence="7">
    <location>
        <begin position="183"/>
        <end position="208"/>
    </location>
</feature>
<feature type="domain" description="ABC transmembrane type-1" evidence="8">
    <location>
        <begin position="71"/>
        <end position="262"/>
    </location>
</feature>
<dbReference type="Proteomes" id="UP001519287">
    <property type="component" value="Unassembled WGS sequence"/>
</dbReference>
<feature type="transmembrane region" description="Helical" evidence="7">
    <location>
        <begin position="139"/>
        <end position="162"/>
    </location>
</feature>
<organism evidence="9 10">
    <name type="scientific">Paenibacillus eucommiae</name>
    <dbReference type="NCBI Taxonomy" id="1355755"/>
    <lineage>
        <taxon>Bacteria</taxon>
        <taxon>Bacillati</taxon>
        <taxon>Bacillota</taxon>
        <taxon>Bacilli</taxon>
        <taxon>Bacillales</taxon>
        <taxon>Paenibacillaceae</taxon>
        <taxon>Paenibacillus</taxon>
    </lineage>
</organism>
<sequence>MNKTSRWNKGFIAAAGYVLFIVLIFPYFIMLITSLKNKTEVYSLPPTFFPTDWTLYNFVDIWNKIPLAHYFVNSLSISVGTMLLTLISAVPAAYIMTRFRFSGRNLYMYIIIVTQMFSPIVLLVGLYREIHWFGLMDSLWGLIIINTAFCQAFAIWILRGYFTTIPKELEQAAWIDGCTRFGAVWRVILPLAAPGIITAVIFVFIMSWNEFVVALTLISTETKKPITVGIYAFFGKYDVQWQYLFATSLIATVPVVTLFLAIEKYLIDGLTAGSVKH</sequence>
<evidence type="ECO:0000313" key="10">
    <source>
        <dbReference type="Proteomes" id="UP001519287"/>
    </source>
</evidence>
<evidence type="ECO:0000256" key="4">
    <source>
        <dbReference type="ARBA" id="ARBA00022692"/>
    </source>
</evidence>
<evidence type="ECO:0000256" key="6">
    <source>
        <dbReference type="ARBA" id="ARBA00023136"/>
    </source>
</evidence>
<dbReference type="SUPFAM" id="SSF161098">
    <property type="entry name" value="MetI-like"/>
    <property type="match status" value="1"/>
</dbReference>
<evidence type="ECO:0000256" key="5">
    <source>
        <dbReference type="ARBA" id="ARBA00022989"/>
    </source>
</evidence>
<evidence type="ECO:0000259" key="8">
    <source>
        <dbReference type="PROSITE" id="PS50928"/>
    </source>
</evidence>